<accession>A0A9W6FEF5</accession>
<dbReference type="EMBL" id="BSCH01000003">
    <property type="protein sequence ID" value="GLG89149.1"/>
    <property type="molecule type" value="Genomic_DNA"/>
</dbReference>
<proteinExistence type="predicted"/>
<evidence type="ECO:0000313" key="1">
    <source>
        <dbReference type="EMBL" id="GLG89149.1"/>
    </source>
</evidence>
<evidence type="ECO:0008006" key="3">
    <source>
        <dbReference type="Google" id="ProtNLM"/>
    </source>
</evidence>
<dbReference type="AlphaFoldDB" id="A0A9W6FEF5"/>
<name>A0A9W6FEF5_9FIRM</name>
<organism evidence="1 2">
    <name type="scientific">Sellimonas catena</name>
    <dbReference type="NCBI Taxonomy" id="2994035"/>
    <lineage>
        <taxon>Bacteria</taxon>
        <taxon>Bacillati</taxon>
        <taxon>Bacillota</taxon>
        <taxon>Clostridia</taxon>
        <taxon>Lachnospirales</taxon>
        <taxon>Lachnospiraceae</taxon>
        <taxon>Sellimonas</taxon>
    </lineage>
</organism>
<comment type="caution">
    <text evidence="1">The sequence shown here is derived from an EMBL/GenBank/DDBJ whole genome shotgun (WGS) entry which is preliminary data.</text>
</comment>
<gene>
    <name evidence="1" type="ORF">Selli2_05760</name>
</gene>
<protein>
    <recommendedName>
        <fullName evidence="3">Phage tail protein</fullName>
    </recommendedName>
</protein>
<dbReference type="RefSeq" id="WP_281844439.1">
    <property type="nucleotide sequence ID" value="NZ_BSCH01000003.1"/>
</dbReference>
<sequence>MSEVGVLFGDIHTYTKWGLRLKKIVIGQPSAKSILIDIEGGDGVLDLSTALTGDVHYNTRKLEFTFDAPNCDYHRWTELISEIMDDLHGQRKRIILDIDPSYYYDGVINVSNDKINKIFTDVVISAECQPYKMERYSSLEDWEWDPLNFETGIIREYKEIRVDGSLEFIIEGRRKNVVPAFTVTSDDGSGLQIRFNGTTYNLSDGTSRVLNIVLKSGVNTLYFTGNGTVSIDYRGGRL</sequence>
<dbReference type="Proteomes" id="UP001145094">
    <property type="component" value="Unassembled WGS sequence"/>
</dbReference>
<reference evidence="1" key="1">
    <citation type="submission" date="2022-11" db="EMBL/GenBank/DDBJ databases">
        <title>Draft genome sequence of Sellimonas catena strain 18CBH55.</title>
        <authorList>
            <person name="Atsushi H."/>
            <person name="Moriya O."/>
            <person name="Mitsuo S."/>
        </authorList>
    </citation>
    <scope>NUCLEOTIDE SEQUENCE</scope>
    <source>
        <strain evidence="1">18CBH55</strain>
    </source>
</reference>
<dbReference type="Gene3D" id="2.40.30.200">
    <property type="match status" value="1"/>
</dbReference>
<evidence type="ECO:0000313" key="2">
    <source>
        <dbReference type="Proteomes" id="UP001145094"/>
    </source>
</evidence>
<reference evidence="1" key="3">
    <citation type="journal article" date="2023" name="Int. J. Syst. Evol. Microbiol.">
        <title>Sellimonas catena sp. nov., isolated from human faeces.</title>
        <authorList>
            <person name="Hisatomi A."/>
            <person name="Ohkuma M."/>
            <person name="Sakamoto M."/>
        </authorList>
    </citation>
    <scope>NUCLEOTIDE SEQUENCE</scope>
    <source>
        <strain evidence="1">18CBH55</strain>
    </source>
</reference>
<reference evidence="1" key="2">
    <citation type="submission" date="2022-11" db="EMBL/GenBank/DDBJ databases">
        <title>Draft genome sequence of Sellimonas catena strain 18CBH55.</title>
        <authorList>
            <person name="Hisatomi A."/>
            <person name="Ohkuma M."/>
            <person name="Sakamoto M."/>
        </authorList>
    </citation>
    <scope>NUCLEOTIDE SEQUENCE</scope>
    <source>
        <strain evidence="1">18CBH55</strain>
    </source>
</reference>